<evidence type="ECO:0000313" key="1">
    <source>
        <dbReference type="EMBL" id="MCF7545696.1"/>
    </source>
</evidence>
<accession>A0ABS9IDY4</accession>
<dbReference type="Proteomes" id="UP001162905">
    <property type="component" value="Unassembled WGS sequence"/>
</dbReference>
<organism evidence="1 2">
    <name type="scientific">Pseudomonas petrae</name>
    <dbReference type="NCBI Taxonomy" id="2912190"/>
    <lineage>
        <taxon>Bacteria</taxon>
        <taxon>Pseudomonadati</taxon>
        <taxon>Pseudomonadota</taxon>
        <taxon>Gammaproteobacteria</taxon>
        <taxon>Pseudomonadales</taxon>
        <taxon>Pseudomonadaceae</taxon>
        <taxon>Pseudomonas</taxon>
    </lineage>
</organism>
<sequence>MNARHPEIEMLLRIVAGITEVEGEDAHTVKLLIRRGWVTGVNADADDNVVPGHWIELSPTPLGKYEAGLVSS</sequence>
<proteinExistence type="predicted"/>
<dbReference type="RefSeq" id="WP_237254988.1">
    <property type="nucleotide sequence ID" value="NZ_JAKJXF010000017.1"/>
</dbReference>
<dbReference type="EMBL" id="JAKJXH010000062">
    <property type="protein sequence ID" value="MCF7545696.1"/>
    <property type="molecule type" value="Genomic_DNA"/>
</dbReference>
<protein>
    <submittedName>
        <fullName evidence="1">Uncharacterized protein</fullName>
    </submittedName>
</protein>
<reference evidence="1" key="1">
    <citation type="submission" date="2022-01" db="EMBL/GenBank/DDBJ databases">
        <title>Pseudomonas sp. nov. isolated from Antarctic regolith.</title>
        <authorList>
            <person name="Novakova D."/>
            <person name="Sedlar K."/>
        </authorList>
    </citation>
    <scope>NUCLEOTIDE SEQUENCE</scope>
    <source>
        <strain evidence="1">P2647</strain>
    </source>
</reference>
<gene>
    <name evidence="1" type="ORF">L4G47_26270</name>
</gene>
<comment type="caution">
    <text evidence="1">The sequence shown here is derived from an EMBL/GenBank/DDBJ whole genome shotgun (WGS) entry which is preliminary data.</text>
</comment>
<name>A0ABS9IDY4_9PSED</name>
<evidence type="ECO:0000313" key="2">
    <source>
        <dbReference type="Proteomes" id="UP001162905"/>
    </source>
</evidence>
<keyword evidence="2" id="KW-1185">Reference proteome</keyword>